<name>A0A6G8FM44_9MICO</name>
<dbReference type="EMBL" id="CP049934">
    <property type="protein sequence ID" value="QIM17405.1"/>
    <property type="molecule type" value="Genomic_DNA"/>
</dbReference>
<evidence type="ECO:0000313" key="2">
    <source>
        <dbReference type="Proteomes" id="UP000501387"/>
    </source>
</evidence>
<reference evidence="1 2" key="1">
    <citation type="submission" date="2020-03" db="EMBL/GenBank/DDBJ databases">
        <title>Leucobacter sp. nov., isolated from beetles.</title>
        <authorList>
            <person name="Hyun D.-W."/>
            <person name="Bae J.-W."/>
        </authorList>
    </citation>
    <scope>NUCLEOTIDE SEQUENCE [LARGE SCALE GENOMIC DNA]</scope>
    <source>
        <strain evidence="1 2">HDW9B</strain>
    </source>
</reference>
<dbReference type="Proteomes" id="UP000501387">
    <property type="component" value="Chromosome"/>
</dbReference>
<keyword evidence="2" id="KW-1185">Reference proteome</keyword>
<dbReference type="AlphaFoldDB" id="A0A6G8FM44"/>
<dbReference type="KEGG" id="lins:G7067_08820"/>
<gene>
    <name evidence="1" type="ORF">G7067_08820</name>
</gene>
<organism evidence="1 2">
    <name type="scientific">Leucobacter insecticola</name>
    <dbReference type="NCBI Taxonomy" id="2714934"/>
    <lineage>
        <taxon>Bacteria</taxon>
        <taxon>Bacillati</taxon>
        <taxon>Actinomycetota</taxon>
        <taxon>Actinomycetes</taxon>
        <taxon>Micrococcales</taxon>
        <taxon>Microbacteriaceae</taxon>
        <taxon>Leucobacter</taxon>
    </lineage>
</organism>
<proteinExistence type="predicted"/>
<protein>
    <recommendedName>
        <fullName evidence="3">Acetone carboxylase</fullName>
    </recommendedName>
</protein>
<evidence type="ECO:0008006" key="3">
    <source>
        <dbReference type="Google" id="ProtNLM"/>
    </source>
</evidence>
<accession>A0A6G8FM44</accession>
<evidence type="ECO:0000313" key="1">
    <source>
        <dbReference type="EMBL" id="QIM17405.1"/>
    </source>
</evidence>
<sequence length="73" mass="8326">MSLGGEASRRFECSRAACTQEASWGIQWRNPKIHSEDRRKTWLACDEHLSMLRDFLEARSFPLTVVGVSELDG</sequence>